<feature type="domain" description="Peptidase M56" evidence="3">
    <location>
        <begin position="7"/>
        <end position="315"/>
    </location>
</feature>
<feature type="region of interest" description="Disordered" evidence="1">
    <location>
        <begin position="82"/>
        <end position="113"/>
    </location>
</feature>
<reference evidence="4" key="2">
    <citation type="submission" date="2021-04" db="EMBL/GenBank/DDBJ databases">
        <authorList>
            <person name="Gilroy R."/>
        </authorList>
    </citation>
    <scope>NUCLEOTIDE SEQUENCE</scope>
    <source>
        <strain evidence="4">CHK33-7979</strain>
    </source>
</reference>
<accession>A0A9D1Z3S4</accession>
<dbReference type="Proteomes" id="UP000886824">
    <property type="component" value="Unassembled WGS sequence"/>
</dbReference>
<evidence type="ECO:0000256" key="1">
    <source>
        <dbReference type="SAM" id="MobiDB-lite"/>
    </source>
</evidence>
<feature type="compositionally biased region" description="Low complexity" evidence="1">
    <location>
        <begin position="100"/>
        <end position="112"/>
    </location>
</feature>
<dbReference type="CDD" id="cd07341">
    <property type="entry name" value="M56_BlaR1_MecR1_like"/>
    <property type="match status" value="1"/>
</dbReference>
<organism evidence="4 5">
    <name type="scientific">Candidatus Intestinimonas merdavium</name>
    <dbReference type="NCBI Taxonomy" id="2838622"/>
    <lineage>
        <taxon>Bacteria</taxon>
        <taxon>Bacillati</taxon>
        <taxon>Bacillota</taxon>
        <taxon>Clostridia</taxon>
        <taxon>Eubacteriales</taxon>
        <taxon>Intestinimonas</taxon>
    </lineage>
</organism>
<keyword evidence="2" id="KW-1133">Transmembrane helix</keyword>
<feature type="transmembrane region" description="Helical" evidence="2">
    <location>
        <begin position="131"/>
        <end position="152"/>
    </location>
</feature>
<dbReference type="AlphaFoldDB" id="A0A9D1Z3S4"/>
<dbReference type="EMBL" id="DXCX01000021">
    <property type="protein sequence ID" value="HIY72700.1"/>
    <property type="molecule type" value="Genomic_DNA"/>
</dbReference>
<comment type="caution">
    <text evidence="4">The sequence shown here is derived from an EMBL/GenBank/DDBJ whole genome shotgun (WGS) entry which is preliminary data.</text>
</comment>
<proteinExistence type="predicted"/>
<gene>
    <name evidence="4" type="ORF">H9826_01830</name>
</gene>
<evidence type="ECO:0000259" key="3">
    <source>
        <dbReference type="Pfam" id="PF05569"/>
    </source>
</evidence>
<dbReference type="InterPro" id="IPR008756">
    <property type="entry name" value="Peptidase_M56"/>
</dbReference>
<protein>
    <submittedName>
        <fullName evidence="4">M56 family metallopeptidase</fullName>
    </submittedName>
</protein>
<evidence type="ECO:0000313" key="4">
    <source>
        <dbReference type="EMBL" id="HIY72700.1"/>
    </source>
</evidence>
<keyword evidence="2" id="KW-0472">Membrane</keyword>
<evidence type="ECO:0000313" key="5">
    <source>
        <dbReference type="Proteomes" id="UP000886824"/>
    </source>
</evidence>
<evidence type="ECO:0000256" key="2">
    <source>
        <dbReference type="SAM" id="Phobius"/>
    </source>
</evidence>
<feature type="transmembrane region" description="Helical" evidence="2">
    <location>
        <begin position="37"/>
        <end position="55"/>
    </location>
</feature>
<name>A0A9D1Z3S4_9FIRM</name>
<sequence>MTGFLLTLLRLSLLGSVLGVVLMGVLRLLGGRISRAAGYYLWLLVLLRLCVPVWVELPVPADPYSTSVMSVVMTNPAEEQAGGTTVLFPPTNQGGHSPDSVGGPEVPSEGGETAVPAPVVDWGAVLTSSTLWFTAWALGFALSLGWYSWSYLRFAELVRRGSHAPGPMALDVLKELDPKGKTALAVSPGVPGPMALGLRRPTVFLPEGVEDRGRLEDILRHELTHLRRHDLLYKWFSAVVASIHWFNPLMPLFRRELARRCELACDEGAVGKLGPEERRRYGETLLSLAAAPPKGLVVTTLCEEKEHLKERLVNLVNLKRQGPAALALALCAALLLGSCSLIGGAAIETQAPEASASAEPQAPNPAPTVDPDALLTDAALYDLGGGLALAIPIDIVEDTMVLFDGDLGDGSEPVFPSVYHRSSYEASMEELDSPMGFLFTLFRYDQAEYEQNYLAVNGGAGQTIFAQGGGWYYGMAEPTDVQYYTTGGDLSANDPNYQRWEYIRSRLADIQADFIARNGLTPYDGRADLESPFLWQGEHRYVECHDADYSLSLTLLLSQPATQGSGGIWCVEGTFENNYGGWSKVLPRGIEVPAGEYYADLQAQVDEGHRPGLLDPVQAAMDWFRGEYGDEALSGMKFTLLEGTPTGNLLGAIRQVADQDGALESIYYLDEAPSTRRGSIGFLERGRMADEISRYLYAVVWVESQAPGTIDGEVMRYRANAGDELLFLEEGGLLRITTGDTVLWYRPAYPYEESPYHRMFNLYMDLAAAEDPFTQEQLDAGMEALSAWFDREGWGEPLEGSLRYMPGYARYHAQLYLQDGRGQGSGLERADVLVLYAAFTADSPRGEGDYVFWLIPDGSGSWKVEDWGETIFAALAG</sequence>
<dbReference type="Pfam" id="PF05569">
    <property type="entry name" value="Peptidase_M56"/>
    <property type="match status" value="1"/>
</dbReference>
<dbReference type="InterPro" id="IPR052173">
    <property type="entry name" value="Beta-lactam_resp_regulator"/>
</dbReference>
<reference evidence="4" key="1">
    <citation type="journal article" date="2021" name="PeerJ">
        <title>Extensive microbial diversity within the chicken gut microbiome revealed by metagenomics and culture.</title>
        <authorList>
            <person name="Gilroy R."/>
            <person name="Ravi A."/>
            <person name="Getino M."/>
            <person name="Pursley I."/>
            <person name="Horton D.L."/>
            <person name="Alikhan N.F."/>
            <person name="Baker D."/>
            <person name="Gharbi K."/>
            <person name="Hall N."/>
            <person name="Watson M."/>
            <person name="Adriaenssens E.M."/>
            <person name="Foster-Nyarko E."/>
            <person name="Jarju S."/>
            <person name="Secka A."/>
            <person name="Antonio M."/>
            <person name="Oren A."/>
            <person name="Chaudhuri R.R."/>
            <person name="La Ragione R."/>
            <person name="Hildebrand F."/>
            <person name="Pallen M.J."/>
        </authorList>
    </citation>
    <scope>NUCLEOTIDE SEQUENCE</scope>
    <source>
        <strain evidence="4">CHK33-7979</strain>
    </source>
</reference>
<keyword evidence="2" id="KW-0812">Transmembrane</keyword>
<dbReference type="PANTHER" id="PTHR34978:SF3">
    <property type="entry name" value="SLR0241 PROTEIN"/>
    <property type="match status" value="1"/>
</dbReference>
<feature type="transmembrane region" description="Helical" evidence="2">
    <location>
        <begin position="12"/>
        <end position="30"/>
    </location>
</feature>
<dbReference type="PANTHER" id="PTHR34978">
    <property type="entry name" value="POSSIBLE SENSOR-TRANSDUCER PROTEIN BLAR"/>
    <property type="match status" value="1"/>
</dbReference>
<feature type="transmembrane region" description="Helical" evidence="2">
    <location>
        <begin position="324"/>
        <end position="347"/>
    </location>
</feature>